<sequence>MLDELIRHWYGLEATAAGVSTGWRGLDELYRVTPGELSIVTGVPNSGKSHWLDALAVRLADSAGWRIAFASFEKSVVRHAQNLIELAARQPMFDPRGLPSMPPDDFFAALDFVDRHFLLIRHPDMADEPPPPAALSSLGPALGGPEGGAQAAWGAGADGGGAEGGGKGEEEVEDWLAEARQPCTIDWVLGKATQAVQRYGIRGLVIDPYNELEQRRGSMSETEYVSSMLSKVKRWAQRYQVHVWLVAHPKSMEDWDGSPPSMYDISGSAHWYNKADMGIVVHRYTRVAMDAALRRRAASSRPSGKPLHFPWSEKETLIKVLKARNRTSGTQGDYTLLYDSAHCSFRDPREEG</sequence>
<evidence type="ECO:0000313" key="3">
    <source>
        <dbReference type="EMBL" id="GFR46867.1"/>
    </source>
</evidence>
<protein>
    <recommendedName>
        <fullName evidence="2">SF4 helicase domain-containing protein</fullName>
    </recommendedName>
</protein>
<dbReference type="GO" id="GO:0005524">
    <property type="term" value="F:ATP binding"/>
    <property type="evidence" value="ECO:0007669"/>
    <property type="project" value="InterPro"/>
</dbReference>
<dbReference type="Proteomes" id="UP001054857">
    <property type="component" value="Unassembled WGS sequence"/>
</dbReference>
<name>A0AAD3HN50_9CHLO</name>
<evidence type="ECO:0000259" key="2">
    <source>
        <dbReference type="PROSITE" id="PS51199"/>
    </source>
</evidence>
<dbReference type="InterPro" id="IPR027417">
    <property type="entry name" value="P-loop_NTPase"/>
</dbReference>
<comment type="caution">
    <text evidence="3">The sequence shown here is derived from an EMBL/GenBank/DDBJ whole genome shotgun (WGS) entry which is preliminary data.</text>
</comment>
<dbReference type="InterPro" id="IPR027032">
    <property type="entry name" value="Twinkle-like"/>
</dbReference>
<feature type="domain" description="SF4 helicase" evidence="2">
    <location>
        <begin position="12"/>
        <end position="352"/>
    </location>
</feature>
<dbReference type="AlphaFoldDB" id="A0AAD3HN50"/>
<dbReference type="GO" id="GO:0006260">
    <property type="term" value="P:DNA replication"/>
    <property type="evidence" value="ECO:0007669"/>
    <property type="project" value="InterPro"/>
</dbReference>
<reference evidence="3 4" key="1">
    <citation type="journal article" date="2021" name="Sci. Rep.">
        <title>Genome sequencing of the multicellular alga Astrephomene provides insights into convergent evolution of germ-soma differentiation.</title>
        <authorList>
            <person name="Yamashita S."/>
            <person name="Yamamoto K."/>
            <person name="Matsuzaki R."/>
            <person name="Suzuki S."/>
            <person name="Yamaguchi H."/>
            <person name="Hirooka S."/>
            <person name="Minakuchi Y."/>
            <person name="Miyagishima S."/>
            <person name="Kawachi M."/>
            <person name="Toyoda A."/>
            <person name="Nozaki H."/>
        </authorList>
    </citation>
    <scope>NUCLEOTIDE SEQUENCE [LARGE SCALE GENOMIC DNA]</scope>
    <source>
        <strain evidence="3 4">NIES-4017</strain>
    </source>
</reference>
<dbReference type="PANTHER" id="PTHR12873">
    <property type="entry name" value="T7-LIKE MITOCHONDRIAL DNA HELICASE"/>
    <property type="match status" value="1"/>
</dbReference>
<dbReference type="GO" id="GO:0003697">
    <property type="term" value="F:single-stranded DNA binding"/>
    <property type="evidence" value="ECO:0007669"/>
    <property type="project" value="InterPro"/>
</dbReference>
<dbReference type="SUPFAM" id="SSF52540">
    <property type="entry name" value="P-loop containing nucleoside triphosphate hydrolases"/>
    <property type="match status" value="1"/>
</dbReference>
<evidence type="ECO:0000313" key="4">
    <source>
        <dbReference type="Proteomes" id="UP001054857"/>
    </source>
</evidence>
<accession>A0AAD3HN50</accession>
<feature type="compositionally biased region" description="Gly residues" evidence="1">
    <location>
        <begin position="156"/>
        <end position="165"/>
    </location>
</feature>
<proteinExistence type="predicted"/>
<organism evidence="3 4">
    <name type="scientific">Astrephomene gubernaculifera</name>
    <dbReference type="NCBI Taxonomy" id="47775"/>
    <lineage>
        <taxon>Eukaryota</taxon>
        <taxon>Viridiplantae</taxon>
        <taxon>Chlorophyta</taxon>
        <taxon>core chlorophytes</taxon>
        <taxon>Chlorophyceae</taxon>
        <taxon>CS clade</taxon>
        <taxon>Chlamydomonadales</taxon>
        <taxon>Astrephomenaceae</taxon>
        <taxon>Astrephomene</taxon>
    </lineage>
</organism>
<gene>
    <name evidence="3" type="ORF">Agub_g8508</name>
</gene>
<feature type="region of interest" description="Disordered" evidence="1">
    <location>
        <begin position="128"/>
        <end position="172"/>
    </location>
</feature>
<dbReference type="GO" id="GO:0043139">
    <property type="term" value="F:5'-3' DNA helicase activity"/>
    <property type="evidence" value="ECO:0007669"/>
    <property type="project" value="InterPro"/>
</dbReference>
<dbReference type="Gene3D" id="3.40.50.300">
    <property type="entry name" value="P-loop containing nucleotide triphosphate hydrolases"/>
    <property type="match status" value="2"/>
</dbReference>
<dbReference type="PANTHER" id="PTHR12873:SF0">
    <property type="entry name" value="TWINKLE MTDNA HELICASE"/>
    <property type="match status" value="1"/>
</dbReference>
<dbReference type="EMBL" id="BMAR01000016">
    <property type="protein sequence ID" value="GFR46867.1"/>
    <property type="molecule type" value="Genomic_DNA"/>
</dbReference>
<evidence type="ECO:0000256" key="1">
    <source>
        <dbReference type="SAM" id="MobiDB-lite"/>
    </source>
</evidence>
<dbReference type="PROSITE" id="PS51199">
    <property type="entry name" value="SF4_HELICASE"/>
    <property type="match status" value="1"/>
</dbReference>
<dbReference type="InterPro" id="IPR007694">
    <property type="entry name" value="DNA_helicase_DnaB-like_C"/>
</dbReference>
<keyword evidence="4" id="KW-1185">Reference proteome</keyword>